<evidence type="ECO:0000256" key="2">
    <source>
        <dbReference type="ARBA" id="ARBA00022475"/>
    </source>
</evidence>
<feature type="transmembrane region" description="Helical" evidence="6">
    <location>
        <begin position="223"/>
        <end position="248"/>
    </location>
</feature>
<comment type="subcellular location">
    <subcellularLocation>
        <location evidence="1">Cell membrane</location>
        <topology evidence="1">Multi-pass membrane protein</topology>
    </subcellularLocation>
</comment>
<feature type="transmembrane region" description="Helical" evidence="6">
    <location>
        <begin position="302"/>
        <end position="326"/>
    </location>
</feature>
<feature type="transmembrane region" description="Helical" evidence="6">
    <location>
        <begin position="20"/>
        <end position="41"/>
    </location>
</feature>
<dbReference type="Proteomes" id="UP000824048">
    <property type="component" value="Unassembled WGS sequence"/>
</dbReference>
<feature type="transmembrane region" description="Helical" evidence="6">
    <location>
        <begin position="389"/>
        <end position="408"/>
    </location>
</feature>
<feature type="transmembrane region" description="Helical" evidence="6">
    <location>
        <begin position="183"/>
        <end position="203"/>
    </location>
</feature>
<evidence type="ECO:0000313" key="8">
    <source>
        <dbReference type="Proteomes" id="UP000824048"/>
    </source>
</evidence>
<evidence type="ECO:0000313" key="7">
    <source>
        <dbReference type="EMBL" id="HIZ41808.1"/>
    </source>
</evidence>
<reference evidence="7" key="2">
    <citation type="submission" date="2021-04" db="EMBL/GenBank/DDBJ databases">
        <authorList>
            <person name="Gilroy R."/>
        </authorList>
    </citation>
    <scope>NUCLEOTIDE SEQUENCE</scope>
    <source>
        <strain evidence="7">ChiSxjej1B13-11774</strain>
    </source>
</reference>
<sequence length="484" mass="52787">MPDTEKNSAAQSFAGNVMKYSVATYLGFGITGVALIVKGLLPSEVLGAPVTFMTYTATFMNLGILGLDQALLRFYHEPPAGAKPRQLFAACTRFSVVFMLLGVVCSLFFSGPLAAALGLGSAGPGIIPLLFVNAGLYMLVRYLNVLLRLENDLRAYTAETLWMQACYNLVYLLPGFFTSNITILALTAILSFGVVVIAFGFKYRAAALSDLPAPMAAGIARTVVPYGIALAPAQILFSLSSGVCLSFVSNYCGDTAQGLFAFGYSLAQLVTAIQAGFSTYWGPYVYAHYREQQERIARVHDVLNLLIFGFFCLLVMFEDVVFWIFANKRDCLAIFPLLMLAVVFNILCEGTVYGNSIARKPWHDTIGIAIGAGSNFLLCSWLVPVWGLPGAALALAASNGFAFLYRTVTGQMYYRTIPSFTKTISGFLLAFAVTAIGTVLWQHFVLKFLLAGTILFIYCTLYRTQLIKLWQMGLGIVRGYLTKK</sequence>
<evidence type="ECO:0000256" key="3">
    <source>
        <dbReference type="ARBA" id="ARBA00022692"/>
    </source>
</evidence>
<evidence type="ECO:0000256" key="4">
    <source>
        <dbReference type="ARBA" id="ARBA00022989"/>
    </source>
</evidence>
<feature type="transmembrane region" description="Helical" evidence="6">
    <location>
        <begin position="420"/>
        <end position="438"/>
    </location>
</feature>
<feature type="transmembrane region" description="Helical" evidence="6">
    <location>
        <begin position="332"/>
        <end position="353"/>
    </location>
</feature>
<evidence type="ECO:0000256" key="6">
    <source>
        <dbReference type="SAM" id="Phobius"/>
    </source>
</evidence>
<dbReference type="PANTHER" id="PTHR30250">
    <property type="entry name" value="PST FAMILY PREDICTED COLANIC ACID TRANSPORTER"/>
    <property type="match status" value="1"/>
</dbReference>
<feature type="transmembrane region" description="Helical" evidence="6">
    <location>
        <begin position="53"/>
        <end position="75"/>
    </location>
</feature>
<organism evidence="7 8">
    <name type="scientific">Candidatus Gemmiger excrementigallinarum</name>
    <dbReference type="NCBI Taxonomy" id="2838609"/>
    <lineage>
        <taxon>Bacteria</taxon>
        <taxon>Bacillati</taxon>
        <taxon>Bacillota</taxon>
        <taxon>Clostridia</taxon>
        <taxon>Eubacteriales</taxon>
        <taxon>Gemmiger</taxon>
    </lineage>
</organism>
<keyword evidence="3 6" id="KW-0812">Transmembrane</keyword>
<feature type="transmembrane region" description="Helical" evidence="6">
    <location>
        <begin position="115"/>
        <end position="140"/>
    </location>
</feature>
<name>A0A9D2EQI5_9FIRM</name>
<accession>A0A9D2EQI5</accession>
<feature type="transmembrane region" description="Helical" evidence="6">
    <location>
        <begin position="87"/>
        <end position="109"/>
    </location>
</feature>
<evidence type="ECO:0000256" key="1">
    <source>
        <dbReference type="ARBA" id="ARBA00004651"/>
    </source>
</evidence>
<proteinExistence type="predicted"/>
<feature type="transmembrane region" description="Helical" evidence="6">
    <location>
        <begin position="444"/>
        <end position="462"/>
    </location>
</feature>
<dbReference type="GO" id="GO:0005886">
    <property type="term" value="C:plasma membrane"/>
    <property type="evidence" value="ECO:0007669"/>
    <property type="project" value="UniProtKB-SubCell"/>
</dbReference>
<comment type="caution">
    <text evidence="7">The sequence shown here is derived from an EMBL/GenBank/DDBJ whole genome shotgun (WGS) entry which is preliminary data.</text>
</comment>
<evidence type="ECO:0000256" key="5">
    <source>
        <dbReference type="ARBA" id="ARBA00023136"/>
    </source>
</evidence>
<dbReference type="PANTHER" id="PTHR30250:SF11">
    <property type="entry name" value="O-ANTIGEN TRANSPORTER-RELATED"/>
    <property type="match status" value="1"/>
</dbReference>
<reference evidence="7" key="1">
    <citation type="journal article" date="2021" name="PeerJ">
        <title>Extensive microbial diversity within the chicken gut microbiome revealed by metagenomics and culture.</title>
        <authorList>
            <person name="Gilroy R."/>
            <person name="Ravi A."/>
            <person name="Getino M."/>
            <person name="Pursley I."/>
            <person name="Horton D.L."/>
            <person name="Alikhan N.F."/>
            <person name="Baker D."/>
            <person name="Gharbi K."/>
            <person name="Hall N."/>
            <person name="Watson M."/>
            <person name="Adriaenssens E.M."/>
            <person name="Foster-Nyarko E."/>
            <person name="Jarju S."/>
            <person name="Secka A."/>
            <person name="Antonio M."/>
            <person name="Oren A."/>
            <person name="Chaudhuri R.R."/>
            <person name="La Ragione R."/>
            <person name="Hildebrand F."/>
            <person name="Pallen M.J."/>
        </authorList>
    </citation>
    <scope>NUCLEOTIDE SEQUENCE</scope>
    <source>
        <strain evidence="7">ChiSxjej1B13-11774</strain>
    </source>
</reference>
<dbReference type="InterPro" id="IPR050833">
    <property type="entry name" value="Poly_Biosynth_Transport"/>
</dbReference>
<dbReference type="EMBL" id="DXBP01000029">
    <property type="protein sequence ID" value="HIZ41808.1"/>
    <property type="molecule type" value="Genomic_DNA"/>
</dbReference>
<keyword evidence="4 6" id="KW-1133">Transmembrane helix</keyword>
<gene>
    <name evidence="7" type="ORF">H9811_04495</name>
</gene>
<dbReference type="AlphaFoldDB" id="A0A9D2EQI5"/>
<keyword evidence="2" id="KW-1003">Cell membrane</keyword>
<protein>
    <recommendedName>
        <fullName evidence="9">Polysaccharide biosynthesis protein C-terminal domain-containing protein</fullName>
    </recommendedName>
</protein>
<evidence type="ECO:0008006" key="9">
    <source>
        <dbReference type="Google" id="ProtNLM"/>
    </source>
</evidence>
<keyword evidence="5 6" id="KW-0472">Membrane</keyword>
<feature type="transmembrane region" description="Helical" evidence="6">
    <location>
        <begin position="260"/>
        <end position="281"/>
    </location>
</feature>